<feature type="domain" description="Cyclic nucleotide-binding" evidence="10">
    <location>
        <begin position="20"/>
        <end position="144"/>
    </location>
</feature>
<evidence type="ECO:0000256" key="3">
    <source>
        <dbReference type="ARBA" id="ARBA00022692"/>
    </source>
</evidence>
<dbReference type="CDD" id="cd07205">
    <property type="entry name" value="Pat_PNPLA6_PNPLA7_NTE1_like"/>
    <property type="match status" value="1"/>
</dbReference>
<keyword evidence="8" id="KW-0472">Membrane</keyword>
<dbReference type="RefSeq" id="WP_306727505.1">
    <property type="nucleotide sequence ID" value="NZ_JAVDDT010000002.1"/>
</dbReference>
<sequence>MDQGDIGRRRIADSLRTSTLFADLEPAVVDALAGHMGEVRLSDGQDLFQAGDSADAMYLVLSGALHVLGPEEEGRDFAAARRRGRIMPGEPVGEMALLLGGFRSATVRAVGTTLLARLPAGTFEALVRKFPQVRAALEQEVIRRLRQNRIRHLIQKHFGTLNDEAFQALEGALDWRELNAGERLFEQGDPGDSLYILVNGQLRALRGDAEAGFQAIGTIRPGEMVGEMGVLRAQPRSARIVATHASSVLRLARVDFDHLARRHAELALSVSRQVIERLESSQSGRVPQQESARAIAVVRAGQKAVPKVFLLQLQKAMKAHKRCLVLDPAEVSRRLGREGLAQASPGDPAHMGLGLWLDQQEQENELVFYLTDPCDGDTDPTGWTRRCLERADEILLLADSEDSPHPRGLETRLFRELEARRDNGVSPRIRLLLLHPEQTDLPRNTADWLKRRPVDEHHHVRLGDPLHLATLARRLTGRAIGLALSGGGARGIAHIGILRALEEAGVHVDVVAGTSMGGVVGALFARGMPPEDILAQAQWAFVKSDPWREYTLPSYSLLRSKRLDHVSYKTYGDIQIEDLWRSYRCVSTNISRQSPMIHERGSLWRAVRATGAIPGLVTPVIINGELHVDGGVLNNLPGDLLRPQVARLITSDVRAPRGITAKRPDFPSPWPNLWRGRNHPARREVPGIMDILMDSVLAASDQAAERTLAQADVRFAPPLGSTTTLQFRKLEEIEQHGYDYARGLIDAVGAEALCGTVSQGSGQ</sequence>
<organism evidence="12 13">
    <name type="scientific">Natronospira bacteriovora</name>
    <dbReference type="NCBI Taxonomy" id="3069753"/>
    <lineage>
        <taxon>Bacteria</taxon>
        <taxon>Pseudomonadati</taxon>
        <taxon>Pseudomonadota</taxon>
        <taxon>Gammaproteobacteria</taxon>
        <taxon>Natronospirales</taxon>
        <taxon>Natronospiraceae</taxon>
        <taxon>Natronospira</taxon>
    </lineage>
</organism>
<feature type="short sequence motif" description="GXGXXG" evidence="9">
    <location>
        <begin position="486"/>
        <end position="491"/>
    </location>
</feature>
<dbReference type="InterPro" id="IPR000595">
    <property type="entry name" value="cNMP-bd_dom"/>
</dbReference>
<reference evidence="12 13" key="1">
    <citation type="submission" date="2023-08" db="EMBL/GenBank/DDBJ databases">
        <title>Whole-genome sequencing of halo(alkali)philic microorganisms from hypersaline lakes.</title>
        <authorList>
            <person name="Sorokin D.Y."/>
            <person name="Abbas B."/>
            <person name="Merkel A.Y."/>
        </authorList>
    </citation>
    <scope>NUCLEOTIDE SEQUENCE [LARGE SCALE GENOMIC DNA]</scope>
    <source>
        <strain evidence="12 13">AB-CW4</strain>
    </source>
</reference>
<feature type="domain" description="Cyclic nucleotide-binding" evidence="10">
    <location>
        <begin position="157"/>
        <end position="277"/>
    </location>
</feature>
<dbReference type="PANTHER" id="PTHR14226">
    <property type="entry name" value="NEUROPATHY TARGET ESTERASE/SWISS CHEESE D.MELANOGASTER"/>
    <property type="match status" value="1"/>
</dbReference>
<evidence type="ECO:0000256" key="5">
    <source>
        <dbReference type="ARBA" id="ARBA00022963"/>
    </source>
</evidence>
<accession>A0ABU0W6B7</accession>
<dbReference type="InterPro" id="IPR016035">
    <property type="entry name" value="Acyl_Trfase/lysoPLipase"/>
</dbReference>
<evidence type="ECO:0000256" key="4">
    <source>
        <dbReference type="ARBA" id="ARBA00022801"/>
    </source>
</evidence>
<gene>
    <name evidence="12" type="ORF">RBH19_03890</name>
</gene>
<dbReference type="SMART" id="SM00100">
    <property type="entry name" value="cNMP"/>
    <property type="match status" value="2"/>
</dbReference>
<proteinExistence type="inferred from homology"/>
<evidence type="ECO:0000259" key="10">
    <source>
        <dbReference type="PROSITE" id="PS50042"/>
    </source>
</evidence>
<name>A0ABU0W6B7_9GAMM</name>
<feature type="domain" description="PNPLA" evidence="11">
    <location>
        <begin position="482"/>
        <end position="642"/>
    </location>
</feature>
<dbReference type="Gene3D" id="2.60.120.10">
    <property type="entry name" value="Jelly Rolls"/>
    <property type="match status" value="2"/>
</dbReference>
<dbReference type="EMBL" id="JAVDDT010000002">
    <property type="protein sequence ID" value="MDQ2069010.1"/>
    <property type="molecule type" value="Genomic_DNA"/>
</dbReference>
<evidence type="ECO:0000256" key="7">
    <source>
        <dbReference type="ARBA" id="ARBA00023098"/>
    </source>
</evidence>
<dbReference type="InterPro" id="IPR050301">
    <property type="entry name" value="NTE"/>
</dbReference>
<evidence type="ECO:0000313" key="13">
    <source>
        <dbReference type="Proteomes" id="UP001239019"/>
    </source>
</evidence>
<keyword evidence="5 9" id="KW-0442">Lipid degradation</keyword>
<dbReference type="PANTHER" id="PTHR14226:SF29">
    <property type="entry name" value="NEUROPATHY TARGET ESTERASE SWS"/>
    <property type="match status" value="1"/>
</dbReference>
<dbReference type="InterPro" id="IPR002641">
    <property type="entry name" value="PNPLA_dom"/>
</dbReference>
<evidence type="ECO:0000256" key="8">
    <source>
        <dbReference type="ARBA" id="ARBA00023136"/>
    </source>
</evidence>
<dbReference type="Gene3D" id="3.40.1090.10">
    <property type="entry name" value="Cytosolic phospholipase A2 catalytic domain"/>
    <property type="match status" value="2"/>
</dbReference>
<dbReference type="Pfam" id="PF00027">
    <property type="entry name" value="cNMP_binding"/>
    <property type="match status" value="2"/>
</dbReference>
<dbReference type="SUPFAM" id="SSF52151">
    <property type="entry name" value="FabD/lysophospholipase-like"/>
    <property type="match status" value="1"/>
</dbReference>
<dbReference type="SUPFAM" id="SSF51206">
    <property type="entry name" value="cAMP-binding domain-like"/>
    <property type="match status" value="2"/>
</dbReference>
<feature type="active site" description="Nucleophile" evidence="9">
    <location>
        <position position="515"/>
    </location>
</feature>
<evidence type="ECO:0000256" key="6">
    <source>
        <dbReference type="ARBA" id="ARBA00022989"/>
    </source>
</evidence>
<keyword evidence="13" id="KW-1185">Reference proteome</keyword>
<feature type="short sequence motif" description="GXSXG" evidence="9">
    <location>
        <begin position="513"/>
        <end position="517"/>
    </location>
</feature>
<dbReference type="InterPro" id="IPR056556">
    <property type="entry name" value="NTE1_P-loop_dom"/>
</dbReference>
<keyword evidence="7 9" id="KW-0443">Lipid metabolism</keyword>
<dbReference type="PROSITE" id="PS50042">
    <property type="entry name" value="CNMP_BINDING_3"/>
    <property type="match status" value="2"/>
</dbReference>
<keyword evidence="4 9" id="KW-0378">Hydrolase</keyword>
<dbReference type="PROSITE" id="PS00889">
    <property type="entry name" value="CNMP_BINDING_2"/>
    <property type="match status" value="2"/>
</dbReference>
<feature type="short sequence motif" description="DGA/G" evidence="9">
    <location>
        <begin position="629"/>
        <end position="631"/>
    </location>
</feature>
<evidence type="ECO:0000313" key="12">
    <source>
        <dbReference type="EMBL" id="MDQ2069010.1"/>
    </source>
</evidence>
<evidence type="ECO:0000256" key="1">
    <source>
        <dbReference type="ARBA" id="ARBA00004370"/>
    </source>
</evidence>
<dbReference type="Proteomes" id="UP001239019">
    <property type="component" value="Unassembled WGS sequence"/>
</dbReference>
<evidence type="ECO:0000256" key="2">
    <source>
        <dbReference type="ARBA" id="ARBA00006636"/>
    </source>
</evidence>
<comment type="subcellular location">
    <subcellularLocation>
        <location evidence="1">Membrane</location>
    </subcellularLocation>
</comment>
<comment type="caution">
    <text evidence="12">The sequence shown here is derived from an EMBL/GenBank/DDBJ whole genome shotgun (WGS) entry which is preliminary data.</text>
</comment>
<evidence type="ECO:0000259" key="11">
    <source>
        <dbReference type="PROSITE" id="PS51635"/>
    </source>
</evidence>
<keyword evidence="3" id="KW-0812">Transmembrane</keyword>
<dbReference type="InterPro" id="IPR018488">
    <property type="entry name" value="cNMP-bd_CS"/>
</dbReference>
<keyword evidence="6" id="KW-1133">Transmembrane helix</keyword>
<dbReference type="PROSITE" id="PS51635">
    <property type="entry name" value="PNPLA"/>
    <property type="match status" value="1"/>
</dbReference>
<dbReference type="CDD" id="cd00038">
    <property type="entry name" value="CAP_ED"/>
    <property type="match status" value="2"/>
</dbReference>
<dbReference type="InterPro" id="IPR018490">
    <property type="entry name" value="cNMP-bd_dom_sf"/>
</dbReference>
<comment type="similarity">
    <text evidence="2">Belongs to the NTE family.</text>
</comment>
<dbReference type="InterPro" id="IPR014710">
    <property type="entry name" value="RmlC-like_jellyroll"/>
</dbReference>
<feature type="active site" description="Proton acceptor" evidence="9">
    <location>
        <position position="629"/>
    </location>
</feature>
<protein>
    <submittedName>
        <fullName evidence="12">Cyclic nucleotide-binding domain-containing protein</fullName>
    </submittedName>
</protein>
<dbReference type="Pfam" id="PF01734">
    <property type="entry name" value="Patatin"/>
    <property type="match status" value="1"/>
</dbReference>
<evidence type="ECO:0000256" key="9">
    <source>
        <dbReference type="PROSITE-ProRule" id="PRU01161"/>
    </source>
</evidence>
<dbReference type="Pfam" id="PF24179">
    <property type="entry name" value="NTE_Ploop"/>
    <property type="match status" value="1"/>
</dbReference>